<comment type="similarity">
    <text evidence="1">Belongs to the LysR transcriptional regulatory family.</text>
</comment>
<dbReference type="PANTHER" id="PTHR30126:SF39">
    <property type="entry name" value="HTH-TYPE TRANSCRIPTIONAL REGULATOR CYSL"/>
    <property type="match status" value="1"/>
</dbReference>
<dbReference type="EMBL" id="JBJDQH010000013">
    <property type="protein sequence ID" value="MFK4270261.1"/>
    <property type="molecule type" value="Genomic_DNA"/>
</dbReference>
<proteinExistence type="inferred from homology"/>
<comment type="caution">
    <text evidence="6">The sequence shown here is derived from an EMBL/GenBank/DDBJ whole genome shotgun (WGS) entry which is preliminary data.</text>
</comment>
<evidence type="ECO:0000313" key="6">
    <source>
        <dbReference type="EMBL" id="MFK4270261.1"/>
    </source>
</evidence>
<dbReference type="InterPro" id="IPR036390">
    <property type="entry name" value="WH_DNA-bd_sf"/>
</dbReference>
<dbReference type="Gene3D" id="3.40.190.10">
    <property type="entry name" value="Periplasmic binding protein-like II"/>
    <property type="match status" value="2"/>
</dbReference>
<dbReference type="Proteomes" id="UP001620295">
    <property type="component" value="Unassembled WGS sequence"/>
</dbReference>
<dbReference type="CDD" id="cd05466">
    <property type="entry name" value="PBP2_LTTR_substrate"/>
    <property type="match status" value="1"/>
</dbReference>
<dbReference type="Pfam" id="PF00126">
    <property type="entry name" value="HTH_1"/>
    <property type="match status" value="1"/>
</dbReference>
<gene>
    <name evidence="6" type="ORF">ACI2L5_35780</name>
</gene>
<keyword evidence="4" id="KW-0804">Transcription</keyword>
<organism evidence="6 7">
    <name type="scientific">Streptomyces milbemycinicus</name>
    <dbReference type="NCBI Taxonomy" id="476552"/>
    <lineage>
        <taxon>Bacteria</taxon>
        <taxon>Bacillati</taxon>
        <taxon>Actinomycetota</taxon>
        <taxon>Actinomycetes</taxon>
        <taxon>Kitasatosporales</taxon>
        <taxon>Streptomycetaceae</taxon>
        <taxon>Streptomyces</taxon>
    </lineage>
</organism>
<accession>A0ABW8LWF0</accession>
<reference evidence="6 7" key="1">
    <citation type="submission" date="2024-11" db="EMBL/GenBank/DDBJ databases">
        <title>The Natural Products Discovery Center: Release of the First 8490 Sequenced Strains for Exploring Actinobacteria Biosynthetic Diversity.</title>
        <authorList>
            <person name="Kalkreuter E."/>
            <person name="Kautsar S.A."/>
            <person name="Yang D."/>
            <person name="Bader C.D."/>
            <person name="Teijaro C.N."/>
            <person name="Fluegel L."/>
            <person name="Davis C.M."/>
            <person name="Simpson J.R."/>
            <person name="Lauterbach L."/>
            <person name="Steele A.D."/>
            <person name="Gui C."/>
            <person name="Meng S."/>
            <person name="Li G."/>
            <person name="Viehrig K."/>
            <person name="Ye F."/>
            <person name="Su P."/>
            <person name="Kiefer A.F."/>
            <person name="Nichols A."/>
            <person name="Cepeda A.J."/>
            <person name="Yan W."/>
            <person name="Fan B."/>
            <person name="Jiang Y."/>
            <person name="Adhikari A."/>
            <person name="Zheng C.-J."/>
            <person name="Schuster L."/>
            <person name="Cowan T.M."/>
            <person name="Smanski M.J."/>
            <person name="Chevrette M.G."/>
            <person name="De Carvalho L.P.S."/>
            <person name="Shen B."/>
        </authorList>
    </citation>
    <scope>NUCLEOTIDE SEQUENCE [LARGE SCALE GENOMIC DNA]</scope>
    <source>
        <strain evidence="6 7">NPDC020863</strain>
    </source>
</reference>
<evidence type="ECO:0000256" key="3">
    <source>
        <dbReference type="ARBA" id="ARBA00023125"/>
    </source>
</evidence>
<protein>
    <submittedName>
        <fullName evidence="6">LysR family transcriptional regulator</fullName>
    </submittedName>
</protein>
<feature type="domain" description="HTH lysR-type" evidence="5">
    <location>
        <begin position="1"/>
        <end position="58"/>
    </location>
</feature>
<name>A0ABW8LWF0_9ACTN</name>
<dbReference type="InterPro" id="IPR005119">
    <property type="entry name" value="LysR_subst-bd"/>
</dbReference>
<sequence>MELRQLRTFEAVLKHGTVTEAANALDLAPSSVSAQIRELERAVGVALFHRTASGMRPTTAGERMATWARRLLDQAEQAVREVGGARPRLRLGALETIAATCVPDVLQRLARRHPGLAVDVRVATSRDLLLEEVLAGELTAALLLDLGSTLGGLGFPVPPAPLTSLDVDTVPLDLVATPGHRLAGHALRPADLAGEKLLVNVAQCSFRMAADHVLGPEVERLDAGGVAVMRAWAEQGLGIALLPRFAVADAVRAGRLVRLGLPTHDLRLRLVWSASAEEVPEVRELLYAASALPRTAPRTTP</sequence>
<evidence type="ECO:0000313" key="7">
    <source>
        <dbReference type="Proteomes" id="UP001620295"/>
    </source>
</evidence>
<dbReference type="InterPro" id="IPR036388">
    <property type="entry name" value="WH-like_DNA-bd_sf"/>
</dbReference>
<evidence type="ECO:0000256" key="4">
    <source>
        <dbReference type="ARBA" id="ARBA00023163"/>
    </source>
</evidence>
<evidence type="ECO:0000256" key="1">
    <source>
        <dbReference type="ARBA" id="ARBA00009437"/>
    </source>
</evidence>
<keyword evidence="3" id="KW-0238">DNA-binding</keyword>
<dbReference type="Pfam" id="PF03466">
    <property type="entry name" value="LysR_substrate"/>
    <property type="match status" value="1"/>
</dbReference>
<keyword evidence="7" id="KW-1185">Reference proteome</keyword>
<dbReference type="Gene3D" id="1.10.10.10">
    <property type="entry name" value="Winged helix-like DNA-binding domain superfamily/Winged helix DNA-binding domain"/>
    <property type="match status" value="1"/>
</dbReference>
<dbReference type="PROSITE" id="PS50931">
    <property type="entry name" value="HTH_LYSR"/>
    <property type="match status" value="1"/>
</dbReference>
<dbReference type="InterPro" id="IPR000847">
    <property type="entry name" value="LysR_HTH_N"/>
</dbReference>
<evidence type="ECO:0000259" key="5">
    <source>
        <dbReference type="PROSITE" id="PS50931"/>
    </source>
</evidence>
<evidence type="ECO:0000256" key="2">
    <source>
        <dbReference type="ARBA" id="ARBA00023015"/>
    </source>
</evidence>
<dbReference type="RefSeq" id="WP_358639249.1">
    <property type="nucleotide sequence ID" value="NZ_JBFAEV010000014.1"/>
</dbReference>
<dbReference type="PANTHER" id="PTHR30126">
    <property type="entry name" value="HTH-TYPE TRANSCRIPTIONAL REGULATOR"/>
    <property type="match status" value="1"/>
</dbReference>
<dbReference type="SUPFAM" id="SSF46785">
    <property type="entry name" value="Winged helix' DNA-binding domain"/>
    <property type="match status" value="1"/>
</dbReference>
<keyword evidence="2" id="KW-0805">Transcription regulation</keyword>
<dbReference type="SUPFAM" id="SSF53850">
    <property type="entry name" value="Periplasmic binding protein-like II"/>
    <property type="match status" value="1"/>
</dbReference>